<gene>
    <name evidence="1" type="ORF">VNO80_25588</name>
</gene>
<name>A0AAN9QP53_PHACN</name>
<dbReference type="EMBL" id="JAYMYR010000009">
    <property type="protein sequence ID" value="KAK7342632.1"/>
    <property type="molecule type" value="Genomic_DNA"/>
</dbReference>
<organism evidence="1 2">
    <name type="scientific">Phaseolus coccineus</name>
    <name type="common">Scarlet runner bean</name>
    <name type="synonym">Phaseolus multiflorus</name>
    <dbReference type="NCBI Taxonomy" id="3886"/>
    <lineage>
        <taxon>Eukaryota</taxon>
        <taxon>Viridiplantae</taxon>
        <taxon>Streptophyta</taxon>
        <taxon>Embryophyta</taxon>
        <taxon>Tracheophyta</taxon>
        <taxon>Spermatophyta</taxon>
        <taxon>Magnoliopsida</taxon>
        <taxon>eudicotyledons</taxon>
        <taxon>Gunneridae</taxon>
        <taxon>Pentapetalae</taxon>
        <taxon>rosids</taxon>
        <taxon>fabids</taxon>
        <taxon>Fabales</taxon>
        <taxon>Fabaceae</taxon>
        <taxon>Papilionoideae</taxon>
        <taxon>50 kb inversion clade</taxon>
        <taxon>NPAAA clade</taxon>
        <taxon>indigoferoid/millettioid clade</taxon>
        <taxon>Phaseoleae</taxon>
        <taxon>Phaseolus</taxon>
    </lineage>
</organism>
<evidence type="ECO:0000313" key="1">
    <source>
        <dbReference type="EMBL" id="KAK7342632.1"/>
    </source>
</evidence>
<keyword evidence="2" id="KW-1185">Reference proteome</keyword>
<reference evidence="1 2" key="1">
    <citation type="submission" date="2024-01" db="EMBL/GenBank/DDBJ databases">
        <title>The genomes of 5 underutilized Papilionoideae crops provide insights into root nodulation and disease resistanc.</title>
        <authorList>
            <person name="Jiang F."/>
        </authorList>
    </citation>
    <scope>NUCLEOTIDE SEQUENCE [LARGE SCALE GENOMIC DNA]</scope>
    <source>
        <strain evidence="1">JINMINGXINNONG_FW02</strain>
        <tissue evidence="1">Leaves</tissue>
    </source>
</reference>
<dbReference type="Proteomes" id="UP001374584">
    <property type="component" value="Unassembled WGS sequence"/>
</dbReference>
<proteinExistence type="predicted"/>
<sequence length="111" mass="12230">MVNEDLTIDSVVKGFAENIIVLNFDSNPVEKERDADMSPLESINDFEINQIQTYLQCTNSVAGFDDQVVAQAEVERNLQEVVDENVVASSKMQVISSVAPNVMSLCNPFSS</sequence>
<protein>
    <submittedName>
        <fullName evidence="1">Uncharacterized protein</fullName>
    </submittedName>
</protein>
<evidence type="ECO:0000313" key="2">
    <source>
        <dbReference type="Proteomes" id="UP001374584"/>
    </source>
</evidence>
<dbReference type="AlphaFoldDB" id="A0AAN9QP53"/>
<accession>A0AAN9QP53</accession>
<comment type="caution">
    <text evidence="1">The sequence shown here is derived from an EMBL/GenBank/DDBJ whole genome shotgun (WGS) entry which is preliminary data.</text>
</comment>